<dbReference type="AlphaFoldDB" id="A0A9P7YUS3"/>
<sequence>VGLEIPKALHSSDSAYEIILSKRSLVKAQAALMSVETNFPRGPSNLSTIDVEDDGSIS</sequence>
<dbReference type="EMBL" id="MU254477">
    <property type="protein sequence ID" value="KAG9240349.1"/>
    <property type="molecule type" value="Genomic_DNA"/>
</dbReference>
<name>A0A9P7YUS3_9HELO</name>
<dbReference type="OrthoDB" id="1933717at2759"/>
<proteinExistence type="predicted"/>
<protein>
    <submittedName>
        <fullName evidence="1">Uncharacterized protein</fullName>
    </submittedName>
</protein>
<dbReference type="Proteomes" id="UP000887226">
    <property type="component" value="Unassembled WGS sequence"/>
</dbReference>
<keyword evidence="2" id="KW-1185">Reference proteome</keyword>
<evidence type="ECO:0000313" key="1">
    <source>
        <dbReference type="EMBL" id="KAG9240349.1"/>
    </source>
</evidence>
<gene>
    <name evidence="1" type="ORF">BJ878DRAFT_430512</name>
</gene>
<reference evidence="1" key="1">
    <citation type="journal article" date="2021" name="IMA Fungus">
        <title>Genomic characterization of three marine fungi, including Emericellopsis atlantica sp. nov. with signatures of a generalist lifestyle and marine biomass degradation.</title>
        <authorList>
            <person name="Hagestad O.C."/>
            <person name="Hou L."/>
            <person name="Andersen J.H."/>
            <person name="Hansen E.H."/>
            <person name="Altermark B."/>
            <person name="Li C."/>
            <person name="Kuhnert E."/>
            <person name="Cox R.J."/>
            <person name="Crous P.W."/>
            <person name="Spatafora J.W."/>
            <person name="Lail K."/>
            <person name="Amirebrahimi M."/>
            <person name="Lipzen A."/>
            <person name="Pangilinan J."/>
            <person name="Andreopoulos W."/>
            <person name="Hayes R.D."/>
            <person name="Ng V."/>
            <person name="Grigoriev I.V."/>
            <person name="Jackson S.A."/>
            <person name="Sutton T.D.S."/>
            <person name="Dobson A.D.W."/>
            <person name="Rama T."/>
        </authorList>
    </citation>
    <scope>NUCLEOTIDE SEQUENCE</scope>
    <source>
        <strain evidence="1">TRa3180A</strain>
    </source>
</reference>
<evidence type="ECO:0000313" key="2">
    <source>
        <dbReference type="Proteomes" id="UP000887226"/>
    </source>
</evidence>
<organism evidence="1 2">
    <name type="scientific">Calycina marina</name>
    <dbReference type="NCBI Taxonomy" id="1763456"/>
    <lineage>
        <taxon>Eukaryota</taxon>
        <taxon>Fungi</taxon>
        <taxon>Dikarya</taxon>
        <taxon>Ascomycota</taxon>
        <taxon>Pezizomycotina</taxon>
        <taxon>Leotiomycetes</taxon>
        <taxon>Helotiales</taxon>
        <taxon>Pezizellaceae</taxon>
        <taxon>Calycina</taxon>
    </lineage>
</organism>
<comment type="caution">
    <text evidence="1">The sequence shown here is derived from an EMBL/GenBank/DDBJ whole genome shotgun (WGS) entry which is preliminary data.</text>
</comment>
<accession>A0A9P7YUS3</accession>
<feature type="non-terminal residue" evidence="1">
    <location>
        <position position="1"/>
    </location>
</feature>